<organism evidence="3 4">
    <name type="scientific">Cudoniella acicularis</name>
    <dbReference type="NCBI Taxonomy" id="354080"/>
    <lineage>
        <taxon>Eukaryota</taxon>
        <taxon>Fungi</taxon>
        <taxon>Dikarya</taxon>
        <taxon>Ascomycota</taxon>
        <taxon>Pezizomycotina</taxon>
        <taxon>Leotiomycetes</taxon>
        <taxon>Helotiales</taxon>
        <taxon>Tricladiaceae</taxon>
        <taxon>Cudoniella</taxon>
    </lineage>
</organism>
<evidence type="ECO:0000313" key="4">
    <source>
        <dbReference type="Proteomes" id="UP000566819"/>
    </source>
</evidence>
<dbReference type="EMBL" id="JAAMPI010001827">
    <property type="protein sequence ID" value="KAF4622793.1"/>
    <property type="molecule type" value="Genomic_DNA"/>
</dbReference>
<dbReference type="InterPro" id="IPR045518">
    <property type="entry name" value="2EXR"/>
</dbReference>
<dbReference type="AlphaFoldDB" id="A0A8H4R4K3"/>
<feature type="domain" description="2EXR" evidence="2">
    <location>
        <begin position="372"/>
        <end position="401"/>
    </location>
</feature>
<sequence>MTSLFQEYSAPLWHTIAVLFTKLTELIVILYLNLEKRSTLEDLVEVSVGDVNQGYGNALQEQQDIMTRELRHNWQRRAEFGHYNDVKLTFMRAHEERKRRFCKHCGWELNHPGNWTSENTYTPSCKELYNCGLDCHLLEDVSLPEQDGSQLKMTGISPIGVPDVVLILKNQNIEFTLHHSFLNTNYPPSGREFIGTAARRDNTNAGDAAPDPVSGAPIDMARFPNLVHDPEKGTLRYQSTCSRQSQGLFARATVWPVDSIVAPKSKAGAGGPSSSSGSQEEPVDTPMVDIPLRTKSDDEPVLDLQPDANNSRAGPKLSKHEAVLKRRGIGKYAVDKPVREVKAATPLVLFNMDDVLHPKFRRWATGEVLKEFHPFPHLPTEIQIEIWQLVARQPRLIRWGCAPVPPIFHEKYGFYVNFNLDIVYHKTRLSQLTATDLLMECFHFVAFGQPTVGQGTLCPSWCQKLKRLAIPLDDASVLGVRDASSGKETLWYKLMCMFPELEELIVNVYPNLQNDDTINNLVELEAQYDQHRNVVQVLGAMAGEQQNMALTLLAKKRT</sequence>
<protein>
    <recommendedName>
        <fullName evidence="2">2EXR domain-containing protein</fullName>
    </recommendedName>
</protein>
<dbReference type="Pfam" id="PF20150">
    <property type="entry name" value="2EXR"/>
    <property type="match status" value="1"/>
</dbReference>
<proteinExistence type="predicted"/>
<dbReference type="Proteomes" id="UP000566819">
    <property type="component" value="Unassembled WGS sequence"/>
</dbReference>
<feature type="region of interest" description="Disordered" evidence="1">
    <location>
        <begin position="264"/>
        <end position="318"/>
    </location>
</feature>
<comment type="caution">
    <text evidence="3">The sequence shown here is derived from an EMBL/GenBank/DDBJ whole genome shotgun (WGS) entry which is preliminary data.</text>
</comment>
<name>A0A8H4R4K3_9HELO</name>
<reference evidence="3 4" key="1">
    <citation type="submission" date="2020-03" db="EMBL/GenBank/DDBJ databases">
        <title>Draft Genome Sequence of Cudoniella acicularis.</title>
        <authorList>
            <person name="Buettner E."/>
            <person name="Kellner H."/>
        </authorList>
    </citation>
    <scope>NUCLEOTIDE SEQUENCE [LARGE SCALE GENOMIC DNA]</scope>
    <source>
        <strain evidence="3 4">DSM 108380</strain>
    </source>
</reference>
<feature type="compositionally biased region" description="Low complexity" evidence="1">
    <location>
        <begin position="264"/>
        <end position="278"/>
    </location>
</feature>
<evidence type="ECO:0000259" key="2">
    <source>
        <dbReference type="Pfam" id="PF20150"/>
    </source>
</evidence>
<gene>
    <name evidence="3" type="ORF">G7Y89_g14233</name>
</gene>
<keyword evidence="4" id="KW-1185">Reference proteome</keyword>
<evidence type="ECO:0000256" key="1">
    <source>
        <dbReference type="SAM" id="MobiDB-lite"/>
    </source>
</evidence>
<evidence type="ECO:0000313" key="3">
    <source>
        <dbReference type="EMBL" id="KAF4622793.1"/>
    </source>
</evidence>
<dbReference type="OrthoDB" id="3555369at2759"/>
<accession>A0A8H4R4K3</accession>